<name>A0A1D1UV11_RAMVA</name>
<dbReference type="InterPro" id="IPR039993">
    <property type="entry name" value="NDUFB10"/>
</dbReference>
<dbReference type="EMBL" id="BDGG01000002">
    <property type="protein sequence ID" value="GAU93504.1"/>
    <property type="molecule type" value="Genomic_DNA"/>
</dbReference>
<keyword evidence="12" id="KW-1185">Reference proteome</keyword>
<dbReference type="STRING" id="947166.A0A1D1UV11"/>
<evidence type="ECO:0000256" key="5">
    <source>
        <dbReference type="ARBA" id="ARBA00022660"/>
    </source>
</evidence>
<feature type="region of interest" description="Disordered" evidence="10">
    <location>
        <begin position="1"/>
        <end position="26"/>
    </location>
</feature>
<evidence type="ECO:0000256" key="8">
    <source>
        <dbReference type="ARBA" id="ARBA00023128"/>
    </source>
</evidence>
<evidence type="ECO:0000313" key="12">
    <source>
        <dbReference type="Proteomes" id="UP000186922"/>
    </source>
</evidence>
<evidence type="ECO:0000256" key="4">
    <source>
        <dbReference type="ARBA" id="ARBA00022448"/>
    </source>
</evidence>
<evidence type="ECO:0000313" key="11">
    <source>
        <dbReference type="EMBL" id="GAU93504.1"/>
    </source>
</evidence>
<comment type="similarity">
    <text evidence="2">Belongs to the complex I NDUFB10 subunit family.</text>
</comment>
<dbReference type="PANTHER" id="PTHR13094">
    <property type="entry name" value="NADH-UBIQUINONE OXIDOREDUCTASE PDSW SUBUNIT"/>
    <property type="match status" value="1"/>
</dbReference>
<evidence type="ECO:0000256" key="2">
    <source>
        <dbReference type="ARBA" id="ARBA00008317"/>
    </source>
</evidence>
<accession>A0A1D1UV11</accession>
<protein>
    <recommendedName>
        <fullName evidence="3">NADH dehydrogenase [ubiquinone] 1 beta subcomplex subunit 10</fullName>
    </recommendedName>
</protein>
<dbReference type="Pfam" id="PF10249">
    <property type="entry name" value="NDUFB10"/>
    <property type="match status" value="1"/>
</dbReference>
<evidence type="ECO:0000256" key="3">
    <source>
        <dbReference type="ARBA" id="ARBA00014109"/>
    </source>
</evidence>
<organism evidence="11 12">
    <name type="scientific">Ramazzottius varieornatus</name>
    <name type="common">Water bear</name>
    <name type="synonym">Tardigrade</name>
    <dbReference type="NCBI Taxonomy" id="947166"/>
    <lineage>
        <taxon>Eukaryota</taxon>
        <taxon>Metazoa</taxon>
        <taxon>Ecdysozoa</taxon>
        <taxon>Tardigrada</taxon>
        <taxon>Eutardigrada</taxon>
        <taxon>Parachela</taxon>
        <taxon>Hypsibioidea</taxon>
        <taxon>Ramazzottiidae</taxon>
        <taxon>Ramazzottius</taxon>
    </lineage>
</organism>
<sequence>MLPEVSAASPDHDKAHERLEGTPEERKSINEYRHKGLPITSVHSPAINAMERARKRMFHIIDTPVTWLKETVMNPIQQRNKQVYYHQKYPRVPTIDECEEGDLPCYVEAEYQMRRDREVDGRIVGILRDRQSDCMLYEGEDWAKNCLDVMEDYTQGQTNFYMRYGEVGHFGTVVDLFMKQKHRLIWERRNPDKVDFMYAKDRTGQKYIVQVDPGFAQSVQHPDNSRLKYHRTKPTGTGGVLVEAPEDNPQQRNPYTDNRRPALFGMIQQYAPSEWGKNPPHAEKKEEH</sequence>
<gene>
    <name evidence="11" type="primary">RvY_05435-1</name>
    <name evidence="11" type="synonym">RvY_05435.1</name>
    <name evidence="11" type="ORF">RvY_05435</name>
</gene>
<dbReference type="Proteomes" id="UP000186922">
    <property type="component" value="Unassembled WGS sequence"/>
</dbReference>
<keyword evidence="5" id="KW-0679">Respiratory chain</keyword>
<evidence type="ECO:0000256" key="9">
    <source>
        <dbReference type="ARBA" id="ARBA00023136"/>
    </source>
</evidence>
<comment type="subcellular location">
    <subcellularLocation>
        <location evidence="1">Mitochondrion inner membrane</location>
        <topology evidence="1">Peripheral membrane protein</topology>
        <orientation evidence="1">Matrix side</orientation>
    </subcellularLocation>
</comment>
<dbReference type="PANTHER" id="PTHR13094:SF1">
    <property type="entry name" value="NADH DEHYDROGENASE [UBIQUINONE] 1 BETA SUBCOMPLEX SUBUNIT 10"/>
    <property type="match status" value="1"/>
</dbReference>
<dbReference type="GO" id="GO:0005743">
    <property type="term" value="C:mitochondrial inner membrane"/>
    <property type="evidence" value="ECO:0007669"/>
    <property type="project" value="UniProtKB-SubCell"/>
</dbReference>
<keyword evidence="8" id="KW-0496">Mitochondrion</keyword>
<keyword evidence="4" id="KW-0813">Transport</keyword>
<dbReference type="AlphaFoldDB" id="A0A1D1UV11"/>
<feature type="region of interest" description="Disordered" evidence="10">
    <location>
        <begin position="226"/>
        <end position="288"/>
    </location>
</feature>
<keyword evidence="7" id="KW-0249">Electron transport</keyword>
<evidence type="ECO:0000256" key="6">
    <source>
        <dbReference type="ARBA" id="ARBA00022792"/>
    </source>
</evidence>
<feature type="compositionally biased region" description="Basic and acidic residues" evidence="10">
    <location>
        <begin position="10"/>
        <end position="26"/>
    </location>
</feature>
<comment type="caution">
    <text evidence="11">The sequence shown here is derived from an EMBL/GenBank/DDBJ whole genome shotgun (WGS) entry which is preliminary data.</text>
</comment>
<evidence type="ECO:0000256" key="1">
    <source>
        <dbReference type="ARBA" id="ARBA00004443"/>
    </source>
</evidence>
<dbReference type="InterPro" id="IPR019377">
    <property type="entry name" value="NADH_UbQ_OxRdtase_su10"/>
</dbReference>
<evidence type="ECO:0000256" key="10">
    <source>
        <dbReference type="SAM" id="MobiDB-lite"/>
    </source>
</evidence>
<evidence type="ECO:0000256" key="7">
    <source>
        <dbReference type="ARBA" id="ARBA00022982"/>
    </source>
</evidence>
<dbReference type="GO" id="GO:0045271">
    <property type="term" value="C:respiratory chain complex I"/>
    <property type="evidence" value="ECO:0007669"/>
    <property type="project" value="UniProtKB-ARBA"/>
</dbReference>
<dbReference type="OrthoDB" id="6017729at2759"/>
<proteinExistence type="inferred from homology"/>
<reference evidence="11 12" key="1">
    <citation type="journal article" date="2016" name="Nat. Commun.">
        <title>Extremotolerant tardigrade genome and improved radiotolerance of human cultured cells by tardigrade-unique protein.</title>
        <authorList>
            <person name="Hashimoto T."/>
            <person name="Horikawa D.D."/>
            <person name="Saito Y."/>
            <person name="Kuwahara H."/>
            <person name="Kozuka-Hata H."/>
            <person name="Shin-I T."/>
            <person name="Minakuchi Y."/>
            <person name="Ohishi K."/>
            <person name="Motoyama A."/>
            <person name="Aizu T."/>
            <person name="Enomoto A."/>
            <person name="Kondo K."/>
            <person name="Tanaka S."/>
            <person name="Hara Y."/>
            <person name="Koshikawa S."/>
            <person name="Sagara H."/>
            <person name="Miura T."/>
            <person name="Yokobori S."/>
            <person name="Miyagawa K."/>
            <person name="Suzuki Y."/>
            <person name="Kubo T."/>
            <person name="Oyama M."/>
            <person name="Kohara Y."/>
            <person name="Fujiyama A."/>
            <person name="Arakawa K."/>
            <person name="Katayama T."/>
            <person name="Toyoda A."/>
            <person name="Kunieda T."/>
        </authorList>
    </citation>
    <scope>NUCLEOTIDE SEQUENCE [LARGE SCALE GENOMIC DNA]</scope>
    <source>
        <strain evidence="11 12">YOKOZUNA-1</strain>
    </source>
</reference>
<keyword evidence="6" id="KW-0999">Mitochondrion inner membrane</keyword>
<keyword evidence="9" id="KW-0472">Membrane</keyword>